<evidence type="ECO:0000256" key="5">
    <source>
        <dbReference type="ARBA" id="ARBA00022840"/>
    </source>
</evidence>
<evidence type="ECO:0000256" key="2">
    <source>
        <dbReference type="ARBA" id="ARBA00022679"/>
    </source>
</evidence>
<keyword evidence="4 16" id="KW-0418">Kinase</keyword>
<accession>A0A9X2HCZ5</accession>
<evidence type="ECO:0000256" key="1">
    <source>
        <dbReference type="ARBA" id="ARBA00005715"/>
    </source>
</evidence>
<keyword evidence="17" id="KW-1185">Reference proteome</keyword>
<keyword evidence="6" id="KW-0119">Carbohydrate metabolism</keyword>
<feature type="domain" description="Four-carbon acid sugar kinase nucleotide binding" evidence="15">
    <location>
        <begin position="270"/>
        <end position="422"/>
    </location>
</feature>
<evidence type="ECO:0000256" key="7">
    <source>
        <dbReference type="ARBA" id="ARBA00035898"/>
    </source>
</evidence>
<evidence type="ECO:0000256" key="6">
    <source>
        <dbReference type="ARBA" id="ARBA00023277"/>
    </source>
</evidence>
<name>A0A9X2HCZ5_9MICC</name>
<dbReference type="InterPro" id="IPR037051">
    <property type="entry name" value="4-carb_acid_sugar_kinase_N_sf"/>
</dbReference>
<evidence type="ECO:0000313" key="17">
    <source>
        <dbReference type="Proteomes" id="UP001139502"/>
    </source>
</evidence>
<dbReference type="Pfam" id="PF07005">
    <property type="entry name" value="SBD_N"/>
    <property type="match status" value="1"/>
</dbReference>
<feature type="domain" description="Four-carbon acid sugar kinase N-terminal" evidence="14">
    <location>
        <begin position="4"/>
        <end position="225"/>
    </location>
</feature>
<comment type="catalytic activity">
    <reaction evidence="7">
        <text>3-dehydro-L-erythronate + ATP = 3-dehydro-4-O-phospho-L-erythronate + ADP + H(+)</text>
        <dbReference type="Rhea" id="RHEA:52552"/>
        <dbReference type="ChEBI" id="CHEBI:15378"/>
        <dbReference type="ChEBI" id="CHEBI:30616"/>
        <dbReference type="ChEBI" id="CHEBI:136592"/>
        <dbReference type="ChEBI" id="CHEBI:136670"/>
        <dbReference type="ChEBI" id="CHEBI:456216"/>
        <dbReference type="EC" id="2.7.1.217"/>
    </reaction>
</comment>
<dbReference type="RefSeq" id="WP_254168706.1">
    <property type="nucleotide sequence ID" value="NZ_JANAFB010000051.1"/>
</dbReference>
<protein>
    <recommendedName>
        <fullName evidence="11">3-oxo-tetronate kinase</fullName>
        <ecNumber evidence="10">2.7.1.217</ecNumber>
    </recommendedName>
    <alternativeName>
        <fullName evidence="12">3-dehydrotetronate 4-kinase</fullName>
    </alternativeName>
</protein>
<evidence type="ECO:0000256" key="4">
    <source>
        <dbReference type="ARBA" id="ARBA00022777"/>
    </source>
</evidence>
<dbReference type="Proteomes" id="UP001139502">
    <property type="component" value="Unassembled WGS sequence"/>
</dbReference>
<evidence type="ECO:0000256" key="8">
    <source>
        <dbReference type="ARBA" id="ARBA00036346"/>
    </source>
</evidence>
<dbReference type="InterPro" id="IPR010737">
    <property type="entry name" value="4-carb_acid_sugar_kinase_N"/>
</dbReference>
<dbReference type="InterPro" id="IPR042213">
    <property type="entry name" value="NBD_C_sf"/>
</dbReference>
<dbReference type="EMBL" id="JANAFB010000051">
    <property type="protein sequence ID" value="MCP3427086.1"/>
    <property type="molecule type" value="Genomic_DNA"/>
</dbReference>
<evidence type="ECO:0000259" key="15">
    <source>
        <dbReference type="Pfam" id="PF17042"/>
    </source>
</evidence>
<dbReference type="InterPro" id="IPR031475">
    <property type="entry name" value="NBD_C"/>
</dbReference>
<sequence length="432" mass="44540">MHRIGVIADDFTGATDIATAYASAGFRTAVFIEDAVAREEAADADVLVVALKTRTAPREEAVAASLDALRDLRRLGCERFYVKYCSTFDSTDEGNIGPILDAAAAELGAARTVVVPAYPDNGRTTYLGRLFVGDQLLEESPMREHPLTPMRRSRLRDLLSPQTGRAVGEVHLPAVHAGPEALRAALDALPEGYAVIDAVENADLRTIHRATRDDLLVSGGAGLALGAAGGSGTAAGSGADDAAGTSAAGEDASSGAAPVPPFPPLEGRSLVVCGSASSMTRAQVADAMRSHPTRALTVDRLAEEAAAEVDDVAAWIAGADRAAVPVVYSVATAGDLRHDAAAAIEDALAELARRAVAEGGVRHLIVAGGETSGAVTKALGIGRLDIGPRISPGVCWSRARTRAGESIDIALKSGNFGTEDMFSSAWKELGEA</sequence>
<dbReference type="GO" id="GO:0005524">
    <property type="term" value="F:ATP binding"/>
    <property type="evidence" value="ECO:0007669"/>
    <property type="project" value="UniProtKB-KW"/>
</dbReference>
<feature type="compositionally biased region" description="Low complexity" evidence="13">
    <location>
        <begin position="236"/>
        <end position="257"/>
    </location>
</feature>
<dbReference type="EC" id="2.7.1.217" evidence="10"/>
<evidence type="ECO:0000259" key="14">
    <source>
        <dbReference type="Pfam" id="PF07005"/>
    </source>
</evidence>
<dbReference type="InterPro" id="IPR050007">
    <property type="entry name" value="OtnK"/>
</dbReference>
<evidence type="ECO:0000256" key="10">
    <source>
        <dbReference type="ARBA" id="ARBA00039095"/>
    </source>
</evidence>
<keyword evidence="5" id="KW-0067">ATP-binding</keyword>
<dbReference type="NCBIfam" id="NF043035">
    <property type="entry name" value="OxoTetrKin"/>
    <property type="match status" value="1"/>
</dbReference>
<dbReference type="Pfam" id="PF17042">
    <property type="entry name" value="NBD_C"/>
    <property type="match status" value="1"/>
</dbReference>
<keyword evidence="2" id="KW-0808">Transferase</keyword>
<evidence type="ECO:0000313" key="16">
    <source>
        <dbReference type="EMBL" id="MCP3427086.1"/>
    </source>
</evidence>
<comment type="catalytic activity">
    <reaction evidence="8">
        <text>3-dehydro-D-erythronate + ATP = 3-dehydro-4-O-phospho-D-erythronate + ADP + H(+)</text>
        <dbReference type="Rhea" id="RHEA:52556"/>
        <dbReference type="ChEBI" id="CHEBI:15378"/>
        <dbReference type="ChEBI" id="CHEBI:30616"/>
        <dbReference type="ChEBI" id="CHEBI:57958"/>
        <dbReference type="ChEBI" id="CHEBI:136593"/>
        <dbReference type="ChEBI" id="CHEBI:456216"/>
        <dbReference type="EC" id="2.7.1.217"/>
    </reaction>
</comment>
<feature type="region of interest" description="Disordered" evidence="13">
    <location>
        <begin position="229"/>
        <end position="262"/>
    </location>
</feature>
<evidence type="ECO:0000256" key="11">
    <source>
        <dbReference type="ARBA" id="ARBA00039461"/>
    </source>
</evidence>
<gene>
    <name evidence="16" type="ORF">NBM05_13960</name>
</gene>
<dbReference type="Gene3D" id="3.40.980.20">
    <property type="entry name" value="Four-carbon acid sugar kinase, nucleotide binding domain"/>
    <property type="match status" value="1"/>
</dbReference>
<comment type="caution">
    <text evidence="16">The sequence shown here is derived from an EMBL/GenBank/DDBJ whole genome shotgun (WGS) entry which is preliminary data.</text>
</comment>
<dbReference type="Gene3D" id="3.40.50.10840">
    <property type="entry name" value="Putative sugar-binding, N-terminal domain"/>
    <property type="match status" value="1"/>
</dbReference>
<evidence type="ECO:0000256" key="9">
    <source>
        <dbReference type="ARBA" id="ARBA00037335"/>
    </source>
</evidence>
<evidence type="ECO:0000256" key="3">
    <source>
        <dbReference type="ARBA" id="ARBA00022741"/>
    </source>
</evidence>
<organism evidence="16 17">
    <name type="scientific">Rothia santali</name>
    <dbReference type="NCBI Taxonomy" id="2949643"/>
    <lineage>
        <taxon>Bacteria</taxon>
        <taxon>Bacillati</taxon>
        <taxon>Actinomycetota</taxon>
        <taxon>Actinomycetes</taxon>
        <taxon>Micrococcales</taxon>
        <taxon>Micrococcaceae</taxon>
        <taxon>Rothia</taxon>
    </lineage>
</organism>
<proteinExistence type="inferred from homology"/>
<evidence type="ECO:0000256" key="12">
    <source>
        <dbReference type="ARBA" id="ARBA00041377"/>
    </source>
</evidence>
<keyword evidence="3" id="KW-0547">Nucleotide-binding</keyword>
<comment type="function">
    <text evidence="9">Catalyzes the ATP-dependent phosphorylation of 3-oxo-tetronate to 3-oxo-tetronate 4-phosphate.</text>
</comment>
<dbReference type="AlphaFoldDB" id="A0A9X2HCZ5"/>
<dbReference type="GO" id="GO:0016301">
    <property type="term" value="F:kinase activity"/>
    <property type="evidence" value="ECO:0007669"/>
    <property type="project" value="UniProtKB-KW"/>
</dbReference>
<reference evidence="16" key="1">
    <citation type="submission" date="2022-06" db="EMBL/GenBank/DDBJ databases">
        <title>Rothia sp. isolated from sandalwood seedling.</title>
        <authorList>
            <person name="Tuikhar N."/>
            <person name="Kirdat K."/>
            <person name="Thorat V."/>
            <person name="Swetha P."/>
            <person name="Padma S."/>
            <person name="Sundararaj R."/>
            <person name="Yadav A."/>
        </authorList>
    </citation>
    <scope>NUCLEOTIDE SEQUENCE</scope>
    <source>
        <strain evidence="16">AR01</strain>
    </source>
</reference>
<dbReference type="SUPFAM" id="SSF142764">
    <property type="entry name" value="YgbK-like"/>
    <property type="match status" value="1"/>
</dbReference>
<comment type="similarity">
    <text evidence="1">Belongs to the four-carbon acid sugar kinase family.</text>
</comment>
<evidence type="ECO:0000256" key="13">
    <source>
        <dbReference type="SAM" id="MobiDB-lite"/>
    </source>
</evidence>